<feature type="domain" description="ATP-dependent helicase C-terminal" evidence="1">
    <location>
        <begin position="78"/>
        <end position="140"/>
    </location>
</feature>
<dbReference type="InterPro" id="IPR006555">
    <property type="entry name" value="ATP-dep_Helicase_C"/>
</dbReference>
<organism evidence="2 3">
    <name type="scientific">Haematococcus lacustris</name>
    <name type="common">Green alga</name>
    <name type="synonym">Haematococcus pluvialis</name>
    <dbReference type="NCBI Taxonomy" id="44745"/>
    <lineage>
        <taxon>Eukaryota</taxon>
        <taxon>Viridiplantae</taxon>
        <taxon>Chlorophyta</taxon>
        <taxon>core chlorophytes</taxon>
        <taxon>Chlorophyceae</taxon>
        <taxon>CS clade</taxon>
        <taxon>Chlamydomonadales</taxon>
        <taxon>Haematococcaceae</taxon>
        <taxon>Haematococcus</taxon>
    </lineage>
</organism>
<dbReference type="GO" id="GO:0016818">
    <property type="term" value="F:hydrolase activity, acting on acid anhydrides, in phosphorus-containing anhydrides"/>
    <property type="evidence" value="ECO:0007669"/>
    <property type="project" value="InterPro"/>
</dbReference>
<evidence type="ECO:0000313" key="2">
    <source>
        <dbReference type="EMBL" id="GFH27953.1"/>
    </source>
</evidence>
<proteinExistence type="predicted"/>
<dbReference type="NCBIfam" id="TIGR00322">
    <property type="entry name" value="diphth2_R"/>
    <property type="match status" value="1"/>
</dbReference>
<feature type="non-terminal residue" evidence="2">
    <location>
        <position position="141"/>
    </location>
</feature>
<dbReference type="Pfam" id="PF13307">
    <property type="entry name" value="Helicase_C_2"/>
    <property type="match status" value="1"/>
</dbReference>
<dbReference type="InterPro" id="IPR042263">
    <property type="entry name" value="DPH1/DPH2_1"/>
</dbReference>
<keyword evidence="2" id="KW-0347">Helicase</keyword>
<keyword evidence="2" id="KW-0067">ATP-binding</keyword>
<comment type="caution">
    <text evidence="2">The sequence shown here is derived from an EMBL/GenBank/DDBJ whole genome shotgun (WGS) entry which is preliminary data.</text>
</comment>
<evidence type="ECO:0000313" key="3">
    <source>
        <dbReference type="Proteomes" id="UP000485058"/>
    </source>
</evidence>
<dbReference type="AlphaFoldDB" id="A0A6A0A614"/>
<dbReference type="GO" id="GO:0004386">
    <property type="term" value="F:helicase activity"/>
    <property type="evidence" value="ECO:0007669"/>
    <property type="project" value="UniProtKB-KW"/>
</dbReference>
<dbReference type="PANTHER" id="PTHR10762">
    <property type="entry name" value="DIPHTHAMIDE BIOSYNTHESIS PROTEIN"/>
    <property type="match status" value="1"/>
</dbReference>
<keyword evidence="2" id="KW-0547">Nucleotide-binding</keyword>
<reference evidence="2 3" key="1">
    <citation type="submission" date="2020-02" db="EMBL/GenBank/DDBJ databases">
        <title>Draft genome sequence of Haematococcus lacustris strain NIES-144.</title>
        <authorList>
            <person name="Morimoto D."/>
            <person name="Nakagawa S."/>
            <person name="Yoshida T."/>
            <person name="Sawayama S."/>
        </authorList>
    </citation>
    <scope>NUCLEOTIDE SEQUENCE [LARGE SCALE GENOMIC DNA]</scope>
    <source>
        <strain evidence="2 3">NIES-144</strain>
    </source>
</reference>
<dbReference type="PANTHER" id="PTHR10762:SF2">
    <property type="entry name" value="2-(3-AMINO-3-CARBOXYPROPYL)HISTIDINE SYNTHASE SUBUNIT 2"/>
    <property type="match status" value="1"/>
</dbReference>
<feature type="non-terminal residue" evidence="2">
    <location>
        <position position="1"/>
    </location>
</feature>
<dbReference type="Proteomes" id="UP000485058">
    <property type="component" value="Unassembled WGS sequence"/>
</dbReference>
<dbReference type="EMBL" id="BLLF01003686">
    <property type="protein sequence ID" value="GFH27953.1"/>
    <property type="molecule type" value="Genomic_DNA"/>
</dbReference>
<keyword evidence="3" id="KW-1185">Reference proteome</keyword>
<keyword evidence="2" id="KW-0378">Hydrolase</keyword>
<dbReference type="InterPro" id="IPR016435">
    <property type="entry name" value="DPH1/DPH2"/>
</dbReference>
<accession>A0A6A0A614</accession>
<dbReference type="GO" id="GO:0090560">
    <property type="term" value="F:2-(3-amino-3-carboxypropyl)histidine synthase activity"/>
    <property type="evidence" value="ECO:0007669"/>
    <property type="project" value="InterPro"/>
</dbReference>
<gene>
    <name evidence="2" type="ORF">HaLaN_26354</name>
</gene>
<dbReference type="GO" id="GO:0005524">
    <property type="term" value="F:ATP binding"/>
    <property type="evidence" value="ECO:0007669"/>
    <property type="project" value="UniProtKB-KW"/>
</dbReference>
<dbReference type="GO" id="GO:0017183">
    <property type="term" value="P:protein histidyl modification to diphthamide"/>
    <property type="evidence" value="ECO:0007669"/>
    <property type="project" value="InterPro"/>
</dbReference>
<dbReference type="GO" id="GO:0006139">
    <property type="term" value="P:nucleobase-containing compound metabolic process"/>
    <property type="evidence" value="ECO:0007669"/>
    <property type="project" value="InterPro"/>
</dbReference>
<dbReference type="Gene3D" id="3.40.50.11840">
    <property type="entry name" value="Diphthamide synthesis DPH1/DPH2 domain 1"/>
    <property type="match status" value="1"/>
</dbReference>
<dbReference type="GO" id="GO:0003676">
    <property type="term" value="F:nucleic acid binding"/>
    <property type="evidence" value="ECO:0007669"/>
    <property type="project" value="InterPro"/>
</dbReference>
<sequence length="141" mass="15265">MDWADAAAIAAIVRQRGYKRLALQFPDSLLSHSPRVASAVQELLGPGHSVAVLADTAFNAESVDEVAAQHMIADCVGLLEVVHSVPDGVLVFLPSYGMLEKLSQRWQATGVWQGLSAVKEVVVEPREAGKAFEQAMLHYKK</sequence>
<evidence type="ECO:0000259" key="1">
    <source>
        <dbReference type="Pfam" id="PF13307"/>
    </source>
</evidence>
<name>A0A6A0A614_HAELA</name>
<protein>
    <submittedName>
        <fullName evidence="2">Helicase ATP-binding domain-containing protein</fullName>
    </submittedName>
</protein>